<comment type="caution">
    <text evidence="2">The sequence shown here is derived from an EMBL/GenBank/DDBJ whole genome shotgun (WGS) entry which is preliminary data.</text>
</comment>
<sequence>QQQQHSKDVVRQHSRLEVGKHASMNLKKGLFQWTVRESTQQIYNEFITQAKKKYLTENSLNNQVMIFDEHNDNQIVGLFEFIPFSSMTCDELNDPEFLTEFFHGHKSFVNSMNELVFTSLWRRSQKILIDLVLSLPITTFKKNLTLWLNTKCLNSVIQNSTTSEGNTFSAASLVCYTYNGFYNTPHKAKQDSSKSSFGGEFVFPDCKFGLGFEKLDGIARMVWCATEYSHFTTYFQCFQQHQDTASFFDGLNYGDLDQIFNTVEQRKTKKK</sequence>
<reference evidence="2 3" key="1">
    <citation type="submission" date="2015-08" db="EMBL/GenBank/DDBJ databases">
        <title>Next Generation Sequencing and Analysis of the Genome of Puccinia sorghi L Schw, the Causal Agent of Maize Common Rust.</title>
        <authorList>
            <person name="Rochi L."/>
            <person name="Burguener G."/>
            <person name="Darino M."/>
            <person name="Turjanski A."/>
            <person name="Kreff E."/>
            <person name="Dieguez M.J."/>
            <person name="Sacco F."/>
        </authorList>
    </citation>
    <scope>NUCLEOTIDE SEQUENCE [LARGE SCALE GENOMIC DNA]</scope>
    <source>
        <strain evidence="2 3">RO10H11247</strain>
    </source>
</reference>
<protein>
    <recommendedName>
        <fullName evidence="1">Tet-like 2OG-Fe(II) oxygenase domain-containing protein</fullName>
    </recommendedName>
</protein>
<dbReference type="AlphaFoldDB" id="A0A0L6V7H0"/>
<gene>
    <name evidence="2" type="ORF">VP01_2339g1</name>
</gene>
<dbReference type="Proteomes" id="UP000037035">
    <property type="component" value="Unassembled WGS sequence"/>
</dbReference>
<feature type="domain" description="Tet-like 2OG-Fe(II) oxygenase" evidence="1">
    <location>
        <begin position="198"/>
        <end position="233"/>
    </location>
</feature>
<proteinExistence type="predicted"/>
<feature type="non-terminal residue" evidence="2">
    <location>
        <position position="1"/>
    </location>
</feature>
<evidence type="ECO:0000313" key="3">
    <source>
        <dbReference type="Proteomes" id="UP000037035"/>
    </source>
</evidence>
<evidence type="ECO:0000259" key="1">
    <source>
        <dbReference type="Pfam" id="PF20515"/>
    </source>
</evidence>
<dbReference type="Pfam" id="PF20515">
    <property type="entry name" value="2OG-FeII_Oxy_6"/>
    <property type="match status" value="2"/>
</dbReference>
<dbReference type="VEuPathDB" id="FungiDB:VP01_2339g1"/>
<evidence type="ECO:0000313" key="2">
    <source>
        <dbReference type="EMBL" id="KNZ56708.1"/>
    </source>
</evidence>
<organism evidence="2 3">
    <name type="scientific">Puccinia sorghi</name>
    <dbReference type="NCBI Taxonomy" id="27349"/>
    <lineage>
        <taxon>Eukaryota</taxon>
        <taxon>Fungi</taxon>
        <taxon>Dikarya</taxon>
        <taxon>Basidiomycota</taxon>
        <taxon>Pucciniomycotina</taxon>
        <taxon>Pucciniomycetes</taxon>
        <taxon>Pucciniales</taxon>
        <taxon>Pucciniaceae</taxon>
        <taxon>Puccinia</taxon>
    </lineage>
</organism>
<accession>A0A0L6V7H0</accession>
<keyword evidence="3" id="KW-1185">Reference proteome</keyword>
<feature type="domain" description="Tet-like 2OG-Fe(II) oxygenase" evidence="1">
    <location>
        <begin position="123"/>
        <end position="197"/>
    </location>
</feature>
<dbReference type="EMBL" id="LAVV01007213">
    <property type="protein sequence ID" value="KNZ56708.1"/>
    <property type="molecule type" value="Genomic_DNA"/>
</dbReference>
<name>A0A0L6V7H0_9BASI</name>
<dbReference type="InterPro" id="IPR046798">
    <property type="entry name" value="2OG-FeII_Oxy_6"/>
</dbReference>